<reference evidence="3 4" key="1">
    <citation type="submission" date="2020-08" db="EMBL/GenBank/DDBJ databases">
        <title>Sequencing the genomes of 1000 actinobacteria strains.</title>
        <authorList>
            <person name="Klenk H.-P."/>
        </authorList>
    </citation>
    <scope>NUCLEOTIDE SEQUENCE [LARGE SCALE GENOMIC DNA]</scope>
    <source>
        <strain evidence="3 4">DSM 43150</strain>
    </source>
</reference>
<dbReference type="EMBL" id="JACHNC010000001">
    <property type="protein sequence ID" value="MBB4749163.1"/>
    <property type="molecule type" value="Genomic_DNA"/>
</dbReference>
<evidence type="ECO:0000313" key="5">
    <source>
        <dbReference type="Proteomes" id="UP000631312"/>
    </source>
</evidence>
<protein>
    <submittedName>
        <fullName evidence="3">Uncharacterized protein</fullName>
    </submittedName>
</protein>
<comment type="caution">
    <text evidence="3">The sequence shown here is derived from an EMBL/GenBank/DDBJ whole genome shotgun (WGS) entry which is preliminary data.</text>
</comment>
<evidence type="ECO:0000313" key="2">
    <source>
        <dbReference type="EMBL" id="GIE46440.1"/>
    </source>
</evidence>
<dbReference type="RefSeq" id="WP_188121528.1">
    <property type="nucleotide sequence ID" value="NZ_BOMP01000214.1"/>
</dbReference>
<reference evidence="2 5" key="2">
    <citation type="submission" date="2021-01" db="EMBL/GenBank/DDBJ databases">
        <title>Whole genome shotgun sequence of Actinoplanes lobatus NBRC 12513.</title>
        <authorList>
            <person name="Komaki H."/>
            <person name="Tamura T."/>
        </authorList>
    </citation>
    <scope>NUCLEOTIDE SEQUENCE [LARGE SCALE GENOMIC DNA]</scope>
    <source>
        <strain evidence="2 5">NBRC 12513</strain>
    </source>
</reference>
<evidence type="ECO:0000313" key="4">
    <source>
        <dbReference type="Proteomes" id="UP000590511"/>
    </source>
</evidence>
<name>A0A7W7MGC2_9ACTN</name>
<proteinExistence type="predicted"/>
<dbReference type="Proteomes" id="UP000590511">
    <property type="component" value="Unassembled WGS sequence"/>
</dbReference>
<sequence length="80" mass="8933">MSAQVIRLHADDPTVNPRTGARPAFYPARRARNGHHADCPYPKTDPAYCGICRSMRIAADRDEPPARHLRSLPTEETDHG</sequence>
<dbReference type="AlphaFoldDB" id="A0A7W7MGC2"/>
<organism evidence="3 4">
    <name type="scientific">Actinoplanes lobatus</name>
    <dbReference type="NCBI Taxonomy" id="113568"/>
    <lineage>
        <taxon>Bacteria</taxon>
        <taxon>Bacillati</taxon>
        <taxon>Actinomycetota</taxon>
        <taxon>Actinomycetes</taxon>
        <taxon>Micromonosporales</taxon>
        <taxon>Micromonosporaceae</taxon>
        <taxon>Actinoplanes</taxon>
    </lineage>
</organism>
<keyword evidence="5" id="KW-1185">Reference proteome</keyword>
<accession>A0A7W7MGC2</accession>
<feature type="region of interest" description="Disordered" evidence="1">
    <location>
        <begin position="1"/>
        <end position="21"/>
    </location>
</feature>
<evidence type="ECO:0000256" key="1">
    <source>
        <dbReference type="SAM" id="MobiDB-lite"/>
    </source>
</evidence>
<dbReference type="EMBL" id="BOMP01000214">
    <property type="protein sequence ID" value="GIE46440.1"/>
    <property type="molecule type" value="Genomic_DNA"/>
</dbReference>
<evidence type="ECO:0000313" key="3">
    <source>
        <dbReference type="EMBL" id="MBB4749163.1"/>
    </source>
</evidence>
<feature type="region of interest" description="Disordered" evidence="1">
    <location>
        <begin position="60"/>
        <end position="80"/>
    </location>
</feature>
<dbReference type="Proteomes" id="UP000631312">
    <property type="component" value="Unassembled WGS sequence"/>
</dbReference>
<gene>
    <name evidence="2" type="ORF">Alo02nite_93380</name>
    <name evidence="3" type="ORF">BJ964_003324</name>
</gene>